<gene>
    <name evidence="3" type="ORF">QO033_12950</name>
</gene>
<evidence type="ECO:0000256" key="2">
    <source>
        <dbReference type="ARBA" id="ARBA00022525"/>
    </source>
</evidence>
<reference evidence="3 4" key="1">
    <citation type="submission" date="2023-05" db="EMBL/GenBank/DDBJ databases">
        <title>Pseudodonghicola sp. nov.</title>
        <authorList>
            <person name="Huang J."/>
        </authorList>
    </citation>
    <scope>NUCLEOTIDE SEQUENCE [LARGE SCALE GENOMIC DNA]</scope>
    <source>
        <strain evidence="3 4">IC7</strain>
    </source>
</reference>
<evidence type="ECO:0000313" key="3">
    <source>
        <dbReference type="EMBL" id="MDK3018585.1"/>
    </source>
</evidence>
<dbReference type="InterPro" id="IPR001343">
    <property type="entry name" value="Hemolysn_Ca-bd"/>
</dbReference>
<dbReference type="Gene3D" id="2.150.10.10">
    <property type="entry name" value="Serralysin-like metalloprotease, C-terminal"/>
    <property type="match status" value="5"/>
</dbReference>
<dbReference type="InterPro" id="IPR050557">
    <property type="entry name" value="RTX_toxin/Mannuronan_C5-epim"/>
</dbReference>
<protein>
    <submittedName>
        <fullName evidence="3">Calcium-binding protein</fullName>
    </submittedName>
</protein>
<dbReference type="SUPFAM" id="SSF51120">
    <property type="entry name" value="beta-Roll"/>
    <property type="match status" value="4"/>
</dbReference>
<dbReference type="RefSeq" id="WP_284481400.1">
    <property type="nucleotide sequence ID" value="NZ_JASNJD010000008.1"/>
</dbReference>
<dbReference type="Proteomes" id="UP001243757">
    <property type="component" value="Unassembled WGS sequence"/>
</dbReference>
<keyword evidence="4" id="KW-1185">Reference proteome</keyword>
<dbReference type="PANTHER" id="PTHR38340">
    <property type="entry name" value="S-LAYER PROTEIN"/>
    <property type="match status" value="1"/>
</dbReference>
<name>A0ABT7F1Y3_9RHOB</name>
<organism evidence="3 4">
    <name type="scientific">Pseudodonghicola flavimaris</name>
    <dbReference type="NCBI Taxonomy" id="3050036"/>
    <lineage>
        <taxon>Bacteria</taxon>
        <taxon>Pseudomonadati</taxon>
        <taxon>Pseudomonadota</taxon>
        <taxon>Alphaproteobacteria</taxon>
        <taxon>Rhodobacterales</taxon>
        <taxon>Paracoccaceae</taxon>
        <taxon>Pseudodonghicola</taxon>
    </lineage>
</organism>
<dbReference type="InterPro" id="IPR011049">
    <property type="entry name" value="Serralysin-like_metalloprot_C"/>
</dbReference>
<dbReference type="EMBL" id="JASNJD010000008">
    <property type="protein sequence ID" value="MDK3018585.1"/>
    <property type="molecule type" value="Genomic_DNA"/>
</dbReference>
<dbReference type="PANTHER" id="PTHR38340:SF1">
    <property type="entry name" value="S-LAYER PROTEIN"/>
    <property type="match status" value="1"/>
</dbReference>
<evidence type="ECO:0000256" key="1">
    <source>
        <dbReference type="ARBA" id="ARBA00004613"/>
    </source>
</evidence>
<sequence>MALGALDVIGLADTAYGLIENLINHGSAEDFWGTFTDSNEAILGKLDDISARLDEAVIELRTAIGAEVEDVQQQSLLSALARAESARDLLSSAASSDTVDPSDVILAASHAFRDVLAQAKAITDPAFGTVRAESMILSSFAVSYALSARLEVAAVYETAELSSNKIRRQIDDAAEFFENLPKVVTELAESSVSVDVVSHTDTISVFYAVDSNGDAAYRKWDYSYYTIDASFHFGAEVVTISDTTYDEALVASTSEDIAGRAFYHSLFDGFTYVTKSTTTLNIDNRALPSSFVVADRPEGRTFTVNFADGSDKALAVRFYEKLAVSNALSKAGLGADGSNALNLAEKYRTLTDGVELVAFEAPGVSSDAILEGTDGNDLIVGKSGNDVLIGGGDSDLIRGGSGNDTLLGDAGEDRLIGGEGDDFIDGGGNDDAIEPGAGRDRVNGGWGFDVVRLEGDRADYELRYSFSGAGDRLILGLTDSSGDENLLRDVERIVFDDRTFNILYGTGGSGERGSDTITGDFELVVSVAEDGSKTYRRFESDDLIFSGDETDEKGPSSFVRAGGDEVFSGGGDDIVHAGDGYDMVDAGAGDDLVYGDGDDDILYGGAGNDRLFGGTGNDRLSGGKGNDYLDGGSGTDRVHFLAADGTFLSGDGVTFSYSFEEAAFVVHSSQGTDTLKDVETISFLDRKVVVLVDGSEGPVVLDPSGRTWARFFGTDERAALVRAGEGDDTLVGTSGDDLLVGAAGDDTLFGGAGDGDIAAFSGLSRGYSIGSDDGKAVIVTGADGRDTLNHVEFLQFDDASAPFKLILGTDADESVFGTTGSDILLGLRGDDMMIGRDGDDRLFAAGGDDIADAGLGDDILKGGFGNDSLAGNQGNDRLLGGAGDDRLVGGGNYDAPVADRDWLFGGQGRDTLIGGANDDVLWGGKGRDTFVFDGTLDEGSDVIRDFNAARDVIEISGLSAAGVTLAVSSTHRILLELSSGTTVDLGVVEPGAFAVSDIVFL</sequence>
<proteinExistence type="predicted"/>
<dbReference type="InterPro" id="IPR018511">
    <property type="entry name" value="Hemolysin-typ_Ca-bd_CS"/>
</dbReference>
<dbReference type="PRINTS" id="PR00313">
    <property type="entry name" value="CABNDNGRPT"/>
</dbReference>
<dbReference type="Pfam" id="PF00353">
    <property type="entry name" value="HemolysinCabind"/>
    <property type="match status" value="8"/>
</dbReference>
<comment type="subcellular location">
    <subcellularLocation>
        <location evidence="1">Secreted</location>
    </subcellularLocation>
</comment>
<evidence type="ECO:0000313" key="4">
    <source>
        <dbReference type="Proteomes" id="UP001243757"/>
    </source>
</evidence>
<comment type="caution">
    <text evidence="3">The sequence shown here is derived from an EMBL/GenBank/DDBJ whole genome shotgun (WGS) entry which is preliminary data.</text>
</comment>
<dbReference type="PROSITE" id="PS00330">
    <property type="entry name" value="HEMOLYSIN_CALCIUM"/>
    <property type="match status" value="7"/>
</dbReference>
<keyword evidence="2" id="KW-0964">Secreted</keyword>
<accession>A0ABT7F1Y3</accession>